<organism evidence="1 2">
    <name type="scientific">Bradyrhizobium canariense</name>
    <dbReference type="NCBI Taxonomy" id="255045"/>
    <lineage>
        <taxon>Bacteria</taxon>
        <taxon>Pseudomonadati</taxon>
        <taxon>Pseudomonadota</taxon>
        <taxon>Alphaproteobacteria</taxon>
        <taxon>Hyphomicrobiales</taxon>
        <taxon>Nitrobacteraceae</taxon>
        <taxon>Bradyrhizobium</taxon>
    </lineage>
</organism>
<accession>A0A1X3HHA9</accession>
<protein>
    <submittedName>
        <fullName evidence="1">Uncharacterized protein</fullName>
    </submittedName>
</protein>
<dbReference type="EMBL" id="NAFI01000034">
    <property type="protein sequence ID" value="OSJ20017.1"/>
    <property type="molecule type" value="Genomic_DNA"/>
</dbReference>
<feature type="non-terminal residue" evidence="1">
    <location>
        <position position="123"/>
    </location>
</feature>
<sequence>MTKRLSHLNTHLPSTAELLTLGGDERIELDAGQMTNRYGRRPLPNREIFSFGSATASTISDIGFSAAEKLRQRILQTLHGREPEELYLEEIDRLRTEFIGLCGLEHIQGLELIVSPSGTDAHM</sequence>
<evidence type="ECO:0000313" key="2">
    <source>
        <dbReference type="Proteomes" id="UP000193553"/>
    </source>
</evidence>
<dbReference type="AlphaFoldDB" id="A0A1X3HHA9"/>
<reference evidence="1 2" key="1">
    <citation type="submission" date="2017-03" db="EMBL/GenBank/DDBJ databases">
        <title>Whole genome sequences of fourteen strains of Bradyrhizobium canariense and one strain of Bradyrhizobium japonicum isolated from Lupinus (Papilionoideae: Genisteae) species in Algeria.</title>
        <authorList>
            <person name="Crovadore J."/>
            <person name="Chekireb D."/>
            <person name="Brachmann A."/>
            <person name="Chablais R."/>
            <person name="Cochard B."/>
            <person name="Lefort F."/>
        </authorList>
    </citation>
    <scope>NUCLEOTIDE SEQUENCE [LARGE SCALE GENOMIC DNA]</scope>
    <source>
        <strain evidence="1 2">UBMA195</strain>
    </source>
</reference>
<comment type="caution">
    <text evidence="1">The sequence shown here is derived from an EMBL/GenBank/DDBJ whole genome shotgun (WGS) entry which is preliminary data.</text>
</comment>
<evidence type="ECO:0000313" key="1">
    <source>
        <dbReference type="EMBL" id="OSJ20017.1"/>
    </source>
</evidence>
<proteinExistence type="predicted"/>
<dbReference type="Proteomes" id="UP000193553">
    <property type="component" value="Unassembled WGS sequence"/>
</dbReference>
<name>A0A1X3HHA9_9BRAD</name>
<gene>
    <name evidence="1" type="ORF">BSZ18_00120</name>
</gene>